<organism evidence="9 10">
    <name type="scientific">Vogesella fluminis</name>
    <dbReference type="NCBI Taxonomy" id="1069161"/>
    <lineage>
        <taxon>Bacteria</taxon>
        <taxon>Pseudomonadati</taxon>
        <taxon>Pseudomonadota</taxon>
        <taxon>Betaproteobacteria</taxon>
        <taxon>Neisseriales</taxon>
        <taxon>Chromobacteriaceae</taxon>
        <taxon>Vogesella</taxon>
    </lineage>
</organism>
<name>A0ABQ3HCC6_9NEIS</name>
<dbReference type="InterPro" id="IPR020846">
    <property type="entry name" value="MFS_dom"/>
</dbReference>
<sequence>MDVKQLSLFTICFAVFVLVVGTGMVAPVLAPYATSLGASGVMVGALYSGFYVVRLICGSRIGKFGDRQGPKTVLTVSLLLYPLIAGLYWAAASAPGLLAGRLVHGLASAMMLPMAMAYIGSIAEVGKEGRYMGIYNTVLFAANGVGPLIGGFAVERYGPKAAFIALFALAIISLLVTWLALPTVSSKKKEAPKADGQAAPVAEVAAVPFYKTPAVLRLSVINFVSAVLSIFFVSFFTIYAAKRGLSPAVIGGLLALNNVAIALAQPPLGRLVDKVNRGHVVIISGIATACLLLVFPACSSAVSIGALMVIVGIVSGATLAASSALSVEVGRTIGMGSAMGVLSSATSAGMVAGPLASGLLLQIYRVDVTFYFCAAIWAVGTFAFLLLGRVPGARLATVNS</sequence>
<evidence type="ECO:0000256" key="3">
    <source>
        <dbReference type="ARBA" id="ARBA00022475"/>
    </source>
</evidence>
<dbReference type="InterPro" id="IPR050171">
    <property type="entry name" value="MFS_Transporters"/>
</dbReference>
<keyword evidence="10" id="KW-1185">Reference proteome</keyword>
<feature type="domain" description="Major facilitator superfamily (MFS) profile" evidence="8">
    <location>
        <begin position="7"/>
        <end position="392"/>
    </location>
</feature>
<dbReference type="InterPro" id="IPR036259">
    <property type="entry name" value="MFS_trans_sf"/>
</dbReference>
<evidence type="ECO:0000256" key="1">
    <source>
        <dbReference type="ARBA" id="ARBA00004651"/>
    </source>
</evidence>
<dbReference type="InterPro" id="IPR011701">
    <property type="entry name" value="MFS"/>
</dbReference>
<dbReference type="InterPro" id="IPR001958">
    <property type="entry name" value="Tet-R_TetA/multi-R_MdtG-like"/>
</dbReference>
<dbReference type="Gene3D" id="1.20.1250.20">
    <property type="entry name" value="MFS general substrate transporter like domains"/>
    <property type="match status" value="2"/>
</dbReference>
<feature type="transmembrane region" description="Helical" evidence="7">
    <location>
        <begin position="73"/>
        <end position="91"/>
    </location>
</feature>
<comment type="subcellular location">
    <subcellularLocation>
        <location evidence="1">Cell membrane</location>
        <topology evidence="1">Multi-pass membrane protein</topology>
    </subcellularLocation>
</comment>
<evidence type="ECO:0000256" key="5">
    <source>
        <dbReference type="ARBA" id="ARBA00022989"/>
    </source>
</evidence>
<dbReference type="SUPFAM" id="SSF103473">
    <property type="entry name" value="MFS general substrate transporter"/>
    <property type="match status" value="1"/>
</dbReference>
<proteinExistence type="predicted"/>
<keyword evidence="5 7" id="KW-1133">Transmembrane helix</keyword>
<protein>
    <submittedName>
        <fullName evidence="9">MFS transporter</fullName>
    </submittedName>
</protein>
<feature type="transmembrane region" description="Helical" evidence="7">
    <location>
        <begin position="7"/>
        <end position="26"/>
    </location>
</feature>
<dbReference type="Proteomes" id="UP000662678">
    <property type="component" value="Unassembled WGS sequence"/>
</dbReference>
<evidence type="ECO:0000313" key="10">
    <source>
        <dbReference type="Proteomes" id="UP000662678"/>
    </source>
</evidence>
<evidence type="ECO:0000256" key="6">
    <source>
        <dbReference type="ARBA" id="ARBA00023136"/>
    </source>
</evidence>
<keyword evidence="4 7" id="KW-0812">Transmembrane</keyword>
<evidence type="ECO:0000259" key="8">
    <source>
        <dbReference type="PROSITE" id="PS50850"/>
    </source>
</evidence>
<feature type="transmembrane region" description="Helical" evidence="7">
    <location>
        <begin position="32"/>
        <end position="53"/>
    </location>
</feature>
<accession>A0ABQ3HCC6</accession>
<dbReference type="Pfam" id="PF07690">
    <property type="entry name" value="MFS_1"/>
    <property type="match status" value="1"/>
</dbReference>
<evidence type="ECO:0000256" key="4">
    <source>
        <dbReference type="ARBA" id="ARBA00022692"/>
    </source>
</evidence>
<keyword evidence="3" id="KW-1003">Cell membrane</keyword>
<dbReference type="EMBL" id="BMYP01000062">
    <property type="protein sequence ID" value="GHD81873.1"/>
    <property type="molecule type" value="Genomic_DNA"/>
</dbReference>
<dbReference type="PRINTS" id="PR01035">
    <property type="entry name" value="TCRTETA"/>
</dbReference>
<evidence type="ECO:0000256" key="7">
    <source>
        <dbReference type="SAM" id="Phobius"/>
    </source>
</evidence>
<feature type="transmembrane region" description="Helical" evidence="7">
    <location>
        <begin position="220"/>
        <end position="239"/>
    </location>
</feature>
<dbReference type="PANTHER" id="PTHR23517">
    <property type="entry name" value="RESISTANCE PROTEIN MDTM, PUTATIVE-RELATED-RELATED"/>
    <property type="match status" value="1"/>
</dbReference>
<dbReference type="CDD" id="cd17325">
    <property type="entry name" value="MFS_MdtG_SLC18_like"/>
    <property type="match status" value="1"/>
</dbReference>
<dbReference type="PROSITE" id="PS50850">
    <property type="entry name" value="MFS"/>
    <property type="match status" value="1"/>
</dbReference>
<feature type="transmembrane region" description="Helical" evidence="7">
    <location>
        <begin position="276"/>
        <end position="295"/>
    </location>
</feature>
<evidence type="ECO:0000313" key="9">
    <source>
        <dbReference type="EMBL" id="GHD81873.1"/>
    </source>
</evidence>
<feature type="transmembrane region" description="Helical" evidence="7">
    <location>
        <begin position="368"/>
        <end position="387"/>
    </location>
</feature>
<feature type="transmembrane region" description="Helical" evidence="7">
    <location>
        <begin position="134"/>
        <end position="154"/>
    </location>
</feature>
<keyword evidence="2" id="KW-0813">Transport</keyword>
<comment type="caution">
    <text evidence="9">The sequence shown here is derived from an EMBL/GenBank/DDBJ whole genome shotgun (WGS) entry which is preliminary data.</text>
</comment>
<keyword evidence="6 7" id="KW-0472">Membrane</keyword>
<feature type="transmembrane region" description="Helical" evidence="7">
    <location>
        <begin position="301"/>
        <end position="321"/>
    </location>
</feature>
<evidence type="ECO:0000256" key="2">
    <source>
        <dbReference type="ARBA" id="ARBA00022448"/>
    </source>
</evidence>
<gene>
    <name evidence="9" type="ORF">GCM10011419_28590</name>
</gene>
<feature type="transmembrane region" description="Helical" evidence="7">
    <location>
        <begin position="160"/>
        <end position="181"/>
    </location>
</feature>
<reference evidence="10" key="1">
    <citation type="journal article" date="2019" name="Int. J. Syst. Evol. Microbiol.">
        <title>The Global Catalogue of Microorganisms (GCM) 10K type strain sequencing project: providing services to taxonomists for standard genome sequencing and annotation.</title>
        <authorList>
            <consortium name="The Broad Institute Genomics Platform"/>
            <consortium name="The Broad Institute Genome Sequencing Center for Infectious Disease"/>
            <person name="Wu L."/>
            <person name="Ma J."/>
        </authorList>
    </citation>
    <scope>NUCLEOTIDE SEQUENCE [LARGE SCALE GENOMIC DNA]</scope>
    <source>
        <strain evidence="10">KCTC 23713</strain>
    </source>
</reference>
<feature type="transmembrane region" description="Helical" evidence="7">
    <location>
        <begin position="103"/>
        <end position="122"/>
    </location>
</feature>
<feature type="transmembrane region" description="Helical" evidence="7">
    <location>
        <begin position="333"/>
        <end position="356"/>
    </location>
</feature>